<reference evidence="2 3" key="1">
    <citation type="journal article" date="2016" name="Genome Biol. Evol.">
        <title>Divergent and convergent evolution of fungal pathogenicity.</title>
        <authorList>
            <person name="Shang Y."/>
            <person name="Xiao G."/>
            <person name="Zheng P."/>
            <person name="Cen K."/>
            <person name="Zhan S."/>
            <person name="Wang C."/>
        </authorList>
    </citation>
    <scope>NUCLEOTIDE SEQUENCE [LARGE SCALE GENOMIC DNA]</scope>
    <source>
        <strain evidence="2 3">RCEF 264</strain>
    </source>
</reference>
<organism evidence="2 3">
    <name type="scientific">Niveomyces insectorum RCEF 264</name>
    <dbReference type="NCBI Taxonomy" id="1081102"/>
    <lineage>
        <taxon>Eukaryota</taxon>
        <taxon>Fungi</taxon>
        <taxon>Dikarya</taxon>
        <taxon>Ascomycota</taxon>
        <taxon>Pezizomycotina</taxon>
        <taxon>Sordariomycetes</taxon>
        <taxon>Hypocreomycetidae</taxon>
        <taxon>Hypocreales</taxon>
        <taxon>Cordycipitaceae</taxon>
        <taxon>Niveomyces</taxon>
    </lineage>
</organism>
<evidence type="ECO:0000256" key="1">
    <source>
        <dbReference type="SAM" id="MobiDB-lite"/>
    </source>
</evidence>
<feature type="region of interest" description="Disordered" evidence="1">
    <location>
        <begin position="61"/>
        <end position="131"/>
    </location>
</feature>
<accession>A0A162J736</accession>
<gene>
    <name evidence="2" type="ORF">SPI_03339</name>
</gene>
<dbReference type="AlphaFoldDB" id="A0A162J736"/>
<evidence type="ECO:0000313" key="3">
    <source>
        <dbReference type="Proteomes" id="UP000076874"/>
    </source>
</evidence>
<feature type="compositionally biased region" description="Acidic residues" evidence="1">
    <location>
        <begin position="105"/>
        <end position="131"/>
    </location>
</feature>
<keyword evidence="3" id="KW-1185">Reference proteome</keyword>
<protein>
    <submittedName>
        <fullName evidence="2">Uncharacterized protein</fullName>
    </submittedName>
</protein>
<proteinExistence type="predicted"/>
<evidence type="ECO:0000313" key="2">
    <source>
        <dbReference type="EMBL" id="OAA64692.1"/>
    </source>
</evidence>
<dbReference type="EMBL" id="AZHD01000004">
    <property type="protein sequence ID" value="OAA64692.1"/>
    <property type="molecule type" value="Genomic_DNA"/>
</dbReference>
<comment type="caution">
    <text evidence="2">The sequence shown here is derived from an EMBL/GenBank/DDBJ whole genome shotgun (WGS) entry which is preliminary data.</text>
</comment>
<dbReference type="Proteomes" id="UP000076874">
    <property type="component" value="Unassembled WGS sequence"/>
</dbReference>
<sequence>MTARPRVRIDNIVVREAPYGALSPGSLHEGVGQREINSGMGPQLGTSMIVILLPAVNVTGPAVNHVSRGPIGTDSCPGTPGNVTEDDGNVGDEDGTDGDGAGESGGEDEGENEDEGKDGDEDGDSGGEDED</sequence>
<name>A0A162J736_9HYPO</name>
<feature type="compositionally biased region" description="Acidic residues" evidence="1">
    <location>
        <begin position="84"/>
        <end position="97"/>
    </location>
</feature>